<feature type="transmembrane region" description="Helical" evidence="1">
    <location>
        <begin position="276"/>
        <end position="300"/>
    </location>
</feature>
<organism evidence="4">
    <name type="scientific">Clastoptera arizonana</name>
    <name type="common">Arizona spittle bug</name>
    <dbReference type="NCBI Taxonomy" id="38151"/>
    <lineage>
        <taxon>Eukaryota</taxon>
        <taxon>Metazoa</taxon>
        <taxon>Ecdysozoa</taxon>
        <taxon>Arthropoda</taxon>
        <taxon>Hexapoda</taxon>
        <taxon>Insecta</taxon>
        <taxon>Pterygota</taxon>
        <taxon>Neoptera</taxon>
        <taxon>Paraneoptera</taxon>
        <taxon>Hemiptera</taxon>
        <taxon>Auchenorrhyncha</taxon>
        <taxon>Cercopoidea</taxon>
        <taxon>Clastopteridae</taxon>
        <taxon>Clastoptera</taxon>
    </lineage>
</organism>
<dbReference type="EMBL" id="GEDC01026378">
    <property type="protein sequence ID" value="JAS10920.1"/>
    <property type="molecule type" value="Transcribed_RNA"/>
</dbReference>
<accession>A0A1B6CLU3</accession>
<dbReference type="PANTHER" id="PTHR11161">
    <property type="entry name" value="O-ACYLTRANSFERASE"/>
    <property type="match status" value="1"/>
</dbReference>
<dbReference type="Pfam" id="PF20146">
    <property type="entry name" value="NRF"/>
    <property type="match status" value="1"/>
</dbReference>
<dbReference type="InterPro" id="IPR006621">
    <property type="entry name" value="Nose-resist-to-fluoxetine_N"/>
</dbReference>
<feature type="transmembrane region" description="Helical" evidence="1">
    <location>
        <begin position="489"/>
        <end position="511"/>
    </location>
</feature>
<reference evidence="4" key="1">
    <citation type="submission" date="2015-12" db="EMBL/GenBank/DDBJ databases">
        <title>De novo transcriptome assembly of four potential Pierce s Disease insect vectors from Arizona vineyards.</title>
        <authorList>
            <person name="Tassone E.E."/>
        </authorList>
    </citation>
    <scope>NUCLEOTIDE SEQUENCE</scope>
</reference>
<protein>
    <recommendedName>
        <fullName evidence="2">Nose resistant-to-fluoxetine protein N-terminal domain-containing protein</fullName>
    </recommendedName>
</protein>
<dbReference type="InterPro" id="IPR002656">
    <property type="entry name" value="Acyl_transf_3_dom"/>
</dbReference>
<feature type="transmembrane region" description="Helical" evidence="1">
    <location>
        <begin position="174"/>
        <end position="196"/>
    </location>
</feature>
<feature type="transmembrane region" description="Helical" evidence="1">
    <location>
        <begin position="531"/>
        <end position="549"/>
    </location>
</feature>
<dbReference type="GO" id="GO:0016747">
    <property type="term" value="F:acyltransferase activity, transferring groups other than amino-acyl groups"/>
    <property type="evidence" value="ECO:0007669"/>
    <property type="project" value="InterPro"/>
</dbReference>
<dbReference type="Pfam" id="PF01757">
    <property type="entry name" value="Acyl_transf_3"/>
    <property type="match status" value="1"/>
</dbReference>
<feature type="transmembrane region" description="Helical" evidence="1">
    <location>
        <begin position="415"/>
        <end position="440"/>
    </location>
</feature>
<name>A0A1B6CLU3_9HEMI</name>
<proteinExistence type="predicted"/>
<feature type="transmembrane region" description="Helical" evidence="1">
    <location>
        <begin position="569"/>
        <end position="587"/>
    </location>
</feature>
<feature type="transmembrane region" description="Helical" evidence="1">
    <location>
        <begin position="312"/>
        <end position="334"/>
    </location>
</feature>
<evidence type="ECO:0000256" key="1">
    <source>
        <dbReference type="SAM" id="Phobius"/>
    </source>
</evidence>
<evidence type="ECO:0000259" key="2">
    <source>
        <dbReference type="SMART" id="SM00703"/>
    </source>
</evidence>
<keyword evidence="1" id="KW-0472">Membrane</keyword>
<keyword evidence="1" id="KW-0812">Transmembrane</keyword>
<feature type="transmembrane region" description="Helical" evidence="1">
    <location>
        <begin position="383"/>
        <end position="403"/>
    </location>
</feature>
<dbReference type="PANTHER" id="PTHR11161:SF0">
    <property type="entry name" value="O-ACYLTRANSFERASE LIKE PROTEIN"/>
    <property type="match status" value="1"/>
</dbReference>
<dbReference type="SMART" id="SM00703">
    <property type="entry name" value="NRF"/>
    <property type="match status" value="1"/>
</dbReference>
<keyword evidence="1" id="KW-1133">Transmembrane helix</keyword>
<feature type="domain" description="Nose resistant-to-fluoxetine protein N-terminal" evidence="2">
    <location>
        <begin position="38"/>
        <end position="163"/>
    </location>
</feature>
<evidence type="ECO:0000313" key="4">
    <source>
        <dbReference type="EMBL" id="JAS14348.1"/>
    </source>
</evidence>
<dbReference type="AlphaFoldDB" id="A0A1B6CLU3"/>
<feature type="non-terminal residue" evidence="4">
    <location>
        <position position="1"/>
    </location>
</feature>
<dbReference type="InterPro" id="IPR052728">
    <property type="entry name" value="O2_lipid_transport_reg"/>
</dbReference>
<sequence length="673" mass="76244">PDSFEKFYTDTSIGADVKNKFFLQILWDGASSSATNGSSQCVKDILSFKENVYALQDWAVRMYDASSGVQPGFIRGNIMDLGDFDECVQASSDTFSGQHCAVVIKPKVGYFTEHDSLKTLNIRYSVCVPSSCTASEIDALIETQAATLPENIVISVPETHCQVAKRRALRVSDYVTLSIFAATILACFFSTIYDCYVPKGSQSERRVRLLTSFSVYKNFQNLVKVNEPEAMDILQSLRFFMILWIVLDDRFSQLYFKPAMGLFEMNDVVQSWWRMPIVNGYVCVETFLCMGGILTTYHFIHRVNYLKKFNFLVYYLTKFIRVAVPLGLIVLFYVTCLDLTCTGPQCPDFEKAIIAPCEANWWSTLLFISNYATPYNMCMFQTWFLSTDMQMYWLSPFIIFPMLKWPRLAKFQMFIIIVAITVVAVTSPFSMHLPASYYILGSEVFTKVFIENYARTHIRAGAWLIGCATGVLIHNCIQNPPSLSKFTVVCGWVYALATFTGVMFGIMVFQIEGNEAIIPDIYDALYKGLNRVFWAVATAWLIFACIMGYGGPINRFLTSRILQPGGKLVYCIFVTHVLPLHLAAGVQRTPMNFTDITRISIGIGDMATCTTLAVIYHLWIEAPVGNLERLLLEPYEEEKDDEETLDFEKGSIDKKADMMRRKKISVVSTVSSF</sequence>
<gene>
    <name evidence="3" type="ORF">g.39222</name>
    <name evidence="4" type="ORF">g.39224</name>
</gene>
<evidence type="ECO:0000313" key="3">
    <source>
        <dbReference type="EMBL" id="JAS10920.1"/>
    </source>
</evidence>
<feature type="transmembrane region" description="Helical" evidence="1">
    <location>
        <begin position="460"/>
        <end position="477"/>
    </location>
</feature>
<feature type="transmembrane region" description="Helical" evidence="1">
    <location>
        <begin position="599"/>
        <end position="619"/>
    </location>
</feature>
<dbReference type="EMBL" id="GEDC01022950">
    <property type="protein sequence ID" value="JAS14348.1"/>
    <property type="molecule type" value="Transcribed_RNA"/>
</dbReference>